<dbReference type="SMART" id="SM00028">
    <property type="entry name" value="TPR"/>
    <property type="match status" value="5"/>
</dbReference>
<dbReference type="InterPro" id="IPR019734">
    <property type="entry name" value="TPR_rpt"/>
</dbReference>
<feature type="repeat" description="TPR" evidence="3">
    <location>
        <begin position="619"/>
        <end position="652"/>
    </location>
</feature>
<evidence type="ECO:0000256" key="2">
    <source>
        <dbReference type="ARBA" id="ARBA00022803"/>
    </source>
</evidence>
<sequence>MTLQEINKAYNRIVGSLDSKELKNAFDSLQALIAGSREYSFQDKLNELQDTYKYMLRYRIEGAKDPMQEQIYNNLQASTYELADSVKQKAVAVESPLSYYSRRRSLNIQPSLTYKQLHDQLFLEHEAGKHKESDAFNILIFNKIWVSSFLKREEAEDIRGMLHDNALPFTTGSQIVSALMLGLQEAFDREKILLLFDAASHPNEEVKVRALISILITLYTYRKRTQLYPQIADRLAALAETPGFIKTIRTIILRFILARETEKITRKLQDEIIPEMLKLSPKLSKKINLNELTPEDLTGNEMNPEWESFFSDSTLGKKMVEFGELQQEGADVMHSTFVHLKNFPFFHELSNWLLPFTIEHSYFDDQFTPDNEAEKQMLDSMTFAAFMCNSDKYSLYFSMMQLPKEARKMMMNQFDSQATEMIQQNKEELISKRGKQDTIIGQYIQDLYRFFKLYPGHLDFTDIFTMPLDFHNLAILRPYISDKESLTNIAEYYLRKNYFSDALTIFNQLAKTDQDSDILFQKIGYCKQMEGDLKGALEAYLHADLLNSESKWVIRRIASCYRSLKQPEEALKYYRRYEALNPDNLSVQISIGHCHLELKDYNEALKCFFKVDYLDNKSHKAWRPIAWCSFLTGKYDQARNYYKKILDNQPHAQDLLNAGHTEWALQNIKGALSFYQQAVQMENGNILKFQEQFSQDVADLLIAGIEEAEVALMLDQLRYKIEGAI</sequence>
<dbReference type="Pfam" id="PF13181">
    <property type="entry name" value="TPR_8"/>
    <property type="match status" value="2"/>
</dbReference>
<dbReference type="PROSITE" id="PS50005">
    <property type="entry name" value="TPR"/>
    <property type="match status" value="2"/>
</dbReference>
<comment type="caution">
    <text evidence="4">The sequence shown here is derived from an EMBL/GenBank/DDBJ whole genome shotgun (WGS) entry which is preliminary data.</text>
</comment>
<dbReference type="InterPro" id="IPR011990">
    <property type="entry name" value="TPR-like_helical_dom_sf"/>
</dbReference>
<accession>A0A3R6DD61</accession>
<dbReference type="PANTHER" id="PTHR44186:SF1">
    <property type="entry name" value="BARDET-BIEDL SYNDROME 4 PROTEIN"/>
    <property type="match status" value="1"/>
</dbReference>
<evidence type="ECO:0000313" key="4">
    <source>
        <dbReference type="EMBL" id="MTU28874.1"/>
    </source>
</evidence>
<dbReference type="AlphaFoldDB" id="A0A3R6DD61"/>
<reference evidence="5 6" key="1">
    <citation type="submission" date="2018-08" db="EMBL/GenBank/DDBJ databases">
        <title>A genome reference for cultivated species of the human gut microbiota.</title>
        <authorList>
            <person name="Zou Y."/>
            <person name="Xue W."/>
            <person name="Luo G."/>
        </authorList>
    </citation>
    <scope>NUCLEOTIDE SEQUENCE [LARGE SCALE GENOMIC DNA]</scope>
    <source>
        <strain evidence="5 6">OM05-11AA</strain>
    </source>
</reference>
<dbReference type="Pfam" id="PF13432">
    <property type="entry name" value="TPR_16"/>
    <property type="match status" value="1"/>
</dbReference>
<proteinExistence type="predicted"/>
<protein>
    <submittedName>
        <fullName evidence="4">Tetratricopeptide repeat protein</fullName>
    </submittedName>
</protein>
<reference evidence="4 7" key="2">
    <citation type="journal article" date="2019" name="Nat. Med.">
        <title>A library of human gut bacterial isolates paired with longitudinal multiomics data enables mechanistic microbiome research.</title>
        <authorList>
            <person name="Poyet M."/>
            <person name="Groussin M."/>
            <person name="Gibbons S.M."/>
            <person name="Avila-Pacheco J."/>
            <person name="Jiang X."/>
            <person name="Kearney S.M."/>
            <person name="Perrotta A.R."/>
            <person name="Berdy B."/>
            <person name="Zhao S."/>
            <person name="Lieberman T.D."/>
            <person name="Swanson P.K."/>
            <person name="Smith M."/>
            <person name="Roesemann S."/>
            <person name="Alexander J.E."/>
            <person name="Rich S.A."/>
            <person name="Livny J."/>
            <person name="Vlamakis H."/>
            <person name="Clish C."/>
            <person name="Bullock K."/>
            <person name="Deik A."/>
            <person name="Scott J."/>
            <person name="Pierce K.A."/>
            <person name="Xavier R.J."/>
            <person name="Alm E.J."/>
        </authorList>
    </citation>
    <scope>NUCLEOTIDE SEQUENCE [LARGE SCALE GENOMIC DNA]</scope>
    <source>
        <strain evidence="4 7">BIOML-A25</strain>
    </source>
</reference>
<dbReference type="SUPFAM" id="SSF48452">
    <property type="entry name" value="TPR-like"/>
    <property type="match status" value="1"/>
</dbReference>
<evidence type="ECO:0000313" key="7">
    <source>
        <dbReference type="Proteomes" id="UP000437446"/>
    </source>
</evidence>
<dbReference type="EMBL" id="QSUP01000005">
    <property type="protein sequence ID" value="RGN52693.1"/>
    <property type="molecule type" value="Genomic_DNA"/>
</dbReference>
<evidence type="ECO:0000313" key="6">
    <source>
        <dbReference type="Proteomes" id="UP000261088"/>
    </source>
</evidence>
<dbReference type="Proteomes" id="UP000437446">
    <property type="component" value="Unassembled WGS sequence"/>
</dbReference>
<dbReference type="Proteomes" id="UP000261088">
    <property type="component" value="Unassembled WGS sequence"/>
</dbReference>
<name>A0A3R6DD61_9BACT</name>
<feature type="repeat" description="TPR" evidence="3">
    <location>
        <begin position="551"/>
        <end position="584"/>
    </location>
</feature>
<dbReference type="PANTHER" id="PTHR44186">
    <property type="match status" value="1"/>
</dbReference>
<dbReference type="Gene3D" id="1.25.40.10">
    <property type="entry name" value="Tetratricopeptide repeat domain"/>
    <property type="match status" value="2"/>
</dbReference>
<dbReference type="EMBL" id="WNCR01000002">
    <property type="protein sequence ID" value="MTU28874.1"/>
    <property type="molecule type" value="Genomic_DNA"/>
</dbReference>
<keyword evidence="2 3" id="KW-0802">TPR repeat</keyword>
<gene>
    <name evidence="5" type="ORF">DXB61_06290</name>
    <name evidence="4" type="ORF">GMD66_06525</name>
</gene>
<dbReference type="RefSeq" id="WP_005642247.1">
    <property type="nucleotide sequence ID" value="NZ_JAQEXX010000003.1"/>
</dbReference>
<keyword evidence="1" id="KW-0677">Repeat</keyword>
<evidence type="ECO:0000256" key="3">
    <source>
        <dbReference type="PROSITE-ProRule" id="PRU00339"/>
    </source>
</evidence>
<organism evidence="4 7">
    <name type="scientific">Parabacteroides merdae</name>
    <dbReference type="NCBI Taxonomy" id="46503"/>
    <lineage>
        <taxon>Bacteria</taxon>
        <taxon>Pseudomonadati</taxon>
        <taxon>Bacteroidota</taxon>
        <taxon>Bacteroidia</taxon>
        <taxon>Bacteroidales</taxon>
        <taxon>Tannerellaceae</taxon>
        <taxon>Parabacteroides</taxon>
    </lineage>
</organism>
<evidence type="ECO:0000256" key="1">
    <source>
        <dbReference type="ARBA" id="ARBA00022737"/>
    </source>
</evidence>
<evidence type="ECO:0000313" key="5">
    <source>
        <dbReference type="EMBL" id="RGN52693.1"/>
    </source>
</evidence>